<evidence type="ECO:0000313" key="4">
    <source>
        <dbReference type="EMBL" id="BBO74293.1"/>
    </source>
</evidence>
<dbReference type="KEGG" id="dwd:DSCW_17100"/>
<evidence type="ECO:0000259" key="3">
    <source>
        <dbReference type="Pfam" id="PF00561"/>
    </source>
</evidence>
<protein>
    <submittedName>
        <fullName evidence="4">Alpha/beta hydrolase</fullName>
    </submittedName>
</protein>
<dbReference type="PANTHER" id="PTHR22946">
    <property type="entry name" value="DIENELACTONE HYDROLASE DOMAIN-CONTAINING PROTEIN-RELATED"/>
    <property type="match status" value="1"/>
</dbReference>
<dbReference type="GO" id="GO:0052689">
    <property type="term" value="F:carboxylic ester hydrolase activity"/>
    <property type="evidence" value="ECO:0007669"/>
    <property type="project" value="UniProtKB-ARBA"/>
</dbReference>
<proteinExistence type="inferred from homology"/>
<reference evidence="4 5" key="1">
    <citation type="submission" date="2019-11" db="EMBL/GenBank/DDBJ databases">
        <title>Comparative genomics of hydrocarbon-degrading Desulfosarcina strains.</title>
        <authorList>
            <person name="Watanabe M."/>
            <person name="Kojima H."/>
            <person name="Fukui M."/>
        </authorList>
    </citation>
    <scope>NUCLEOTIDE SEQUENCE [LARGE SCALE GENOMIC DNA]</scope>
    <source>
        <strain evidence="4 5">PP31</strain>
    </source>
</reference>
<dbReference type="PANTHER" id="PTHR22946:SF9">
    <property type="entry name" value="POLYKETIDE TRANSFERASE AF380"/>
    <property type="match status" value="1"/>
</dbReference>
<accession>A0A5K7Z2H5</accession>
<evidence type="ECO:0000256" key="2">
    <source>
        <dbReference type="ARBA" id="ARBA00038115"/>
    </source>
</evidence>
<dbReference type="SUPFAM" id="SSF53474">
    <property type="entry name" value="alpha/beta-Hydrolases"/>
    <property type="match status" value="1"/>
</dbReference>
<dbReference type="Pfam" id="PF00561">
    <property type="entry name" value="Abhydrolase_1"/>
    <property type="match status" value="1"/>
</dbReference>
<comment type="similarity">
    <text evidence="2">Belongs to the AB hydrolase superfamily. FUS2 hydrolase family.</text>
</comment>
<evidence type="ECO:0000256" key="1">
    <source>
        <dbReference type="ARBA" id="ARBA00022801"/>
    </source>
</evidence>
<keyword evidence="1 4" id="KW-0378">Hydrolase</keyword>
<keyword evidence="5" id="KW-1185">Reference proteome</keyword>
<dbReference type="Proteomes" id="UP000427769">
    <property type="component" value="Chromosome"/>
</dbReference>
<dbReference type="InterPro" id="IPR029058">
    <property type="entry name" value="AB_hydrolase_fold"/>
</dbReference>
<name>A0A5K7Z2H5_9BACT</name>
<organism evidence="4 5">
    <name type="scientific">Desulfosarcina widdelii</name>
    <dbReference type="NCBI Taxonomy" id="947919"/>
    <lineage>
        <taxon>Bacteria</taxon>
        <taxon>Pseudomonadati</taxon>
        <taxon>Thermodesulfobacteriota</taxon>
        <taxon>Desulfobacteria</taxon>
        <taxon>Desulfobacterales</taxon>
        <taxon>Desulfosarcinaceae</taxon>
        <taxon>Desulfosarcina</taxon>
    </lineage>
</organism>
<dbReference type="Gene3D" id="3.40.50.1820">
    <property type="entry name" value="alpha/beta hydrolase"/>
    <property type="match status" value="1"/>
</dbReference>
<evidence type="ECO:0000313" key="5">
    <source>
        <dbReference type="Proteomes" id="UP000427769"/>
    </source>
</evidence>
<sequence>MKQTIHFESQGLKCVAWLFLPEGEGPFPTVIMAHGLAAIKEMRLDAYAERFSAAGYACLVFDYRHFGESDGRPRQLLDIGKQHRDWLSAIEFARRQPNLDQKKIVLWGSSLSGGHVLKVASMAPDIAAVIAQVPHLSGFASLRQSSLSKLLTLTLHGFYDGLRGILGLKPHYVLSSAEPGRLALMNAPGESTGYLNLVPGGHPFDRRVSARFALFIGLYSPIRALPELRIPVLVQVGTQDMTTPAKPAVDVCPKCPNVHLKQYETGHFQPYVEPMFTTIVADQLEFLKETL</sequence>
<dbReference type="InterPro" id="IPR050261">
    <property type="entry name" value="FrsA_esterase"/>
</dbReference>
<dbReference type="OrthoDB" id="9805123at2"/>
<dbReference type="InterPro" id="IPR000073">
    <property type="entry name" value="AB_hydrolase_1"/>
</dbReference>
<gene>
    <name evidence="4" type="ORF">DSCW_17100</name>
</gene>
<dbReference type="RefSeq" id="WP_155303333.1">
    <property type="nucleotide sequence ID" value="NZ_AP021875.1"/>
</dbReference>
<dbReference type="EMBL" id="AP021875">
    <property type="protein sequence ID" value="BBO74293.1"/>
    <property type="molecule type" value="Genomic_DNA"/>
</dbReference>
<feature type="domain" description="AB hydrolase-1" evidence="3">
    <location>
        <begin position="28"/>
        <end position="270"/>
    </location>
</feature>
<dbReference type="AlphaFoldDB" id="A0A5K7Z2H5"/>